<dbReference type="Pfam" id="PF01918">
    <property type="entry name" value="Alba"/>
    <property type="match status" value="1"/>
</dbReference>
<dbReference type="GO" id="GO:0003677">
    <property type="term" value="F:DNA binding"/>
    <property type="evidence" value="ECO:0007669"/>
    <property type="project" value="UniProtKB-KW"/>
</dbReference>
<feature type="compositionally biased region" description="Basic and acidic residues" evidence="1">
    <location>
        <begin position="14"/>
        <end position="32"/>
    </location>
</feature>
<reference evidence="3" key="1">
    <citation type="journal article" date="2014" name="Genome Biol. Evol.">
        <title>Pangenome evidence for extensive interdomain horizontal transfer affecting lineage core and shell genes in uncultured planktonic thaumarchaeota and euryarchaeota.</title>
        <authorList>
            <person name="Deschamps P."/>
            <person name="Zivanovic Y."/>
            <person name="Moreira D."/>
            <person name="Rodriguez-Valera F."/>
            <person name="Lopez-Garcia P."/>
        </authorList>
    </citation>
    <scope>NUCLEOTIDE SEQUENCE</scope>
</reference>
<sequence length="216" mass="22879">MAKDGKGDSSGPNEKPRKGGDEKPQGDKEVRQPARGKGKGSRRDGGGRKGGAGGKPHDGQRKPGRNDRGRGKPRGGRQQGGRPPHQRRHGVRKTIKNGVGTVFIGQEDPFIYFPDIIALFAREDIKRVELRALGPAISNAVNVSEQVRHRFLEEADVKVANVEIGTDNAPRSSGKGTYRVSFIHISLERGAAAAADADVGDEPVAAADAGADAAKN</sequence>
<dbReference type="Gene3D" id="3.30.110.20">
    <property type="entry name" value="Alba-like domain"/>
    <property type="match status" value="1"/>
</dbReference>
<proteinExistence type="predicted"/>
<evidence type="ECO:0000256" key="1">
    <source>
        <dbReference type="SAM" id="MobiDB-lite"/>
    </source>
</evidence>
<feature type="compositionally biased region" description="Basic and acidic residues" evidence="1">
    <location>
        <begin position="55"/>
        <end position="70"/>
    </location>
</feature>
<dbReference type="SUPFAM" id="SSF82704">
    <property type="entry name" value="AlbA-like"/>
    <property type="match status" value="1"/>
</dbReference>
<feature type="compositionally biased region" description="Basic residues" evidence="1">
    <location>
        <begin position="84"/>
        <end position="94"/>
    </location>
</feature>
<keyword evidence="3" id="KW-0238">DNA-binding</keyword>
<dbReference type="InterPro" id="IPR036882">
    <property type="entry name" value="Alba-like_dom_sf"/>
</dbReference>
<evidence type="ECO:0000313" key="3">
    <source>
        <dbReference type="EMBL" id="AIF01053.1"/>
    </source>
</evidence>
<dbReference type="InterPro" id="IPR002775">
    <property type="entry name" value="DNA/RNA-bd_Alba-like"/>
</dbReference>
<feature type="region of interest" description="Disordered" evidence="1">
    <location>
        <begin position="1"/>
        <end position="94"/>
    </location>
</feature>
<dbReference type="AlphaFoldDB" id="A0A075GHH1"/>
<feature type="domain" description="DNA/RNA-binding protein Alba-like" evidence="2">
    <location>
        <begin position="112"/>
        <end position="162"/>
    </location>
</feature>
<accession>A0A075GHH1</accession>
<organism evidence="3">
    <name type="scientific">uncultured marine group II/III euryarchaeote KM3_141_A08</name>
    <dbReference type="NCBI Taxonomy" id="1457875"/>
    <lineage>
        <taxon>Archaea</taxon>
        <taxon>Methanobacteriati</taxon>
        <taxon>Methanobacteriota</taxon>
        <taxon>environmental samples</taxon>
    </lineage>
</organism>
<evidence type="ECO:0000259" key="2">
    <source>
        <dbReference type="Pfam" id="PF01918"/>
    </source>
</evidence>
<protein>
    <submittedName>
        <fullName evidence="3">Archaeal DNA-binding protein</fullName>
    </submittedName>
</protein>
<name>A0A075GHH1_9EURY</name>
<dbReference type="EMBL" id="KF900610">
    <property type="protein sequence ID" value="AIF01053.1"/>
    <property type="molecule type" value="Genomic_DNA"/>
</dbReference>